<dbReference type="AlphaFoldDB" id="A0A919UC54"/>
<keyword evidence="2" id="KW-1185">Reference proteome</keyword>
<evidence type="ECO:0000313" key="2">
    <source>
        <dbReference type="Proteomes" id="UP000660611"/>
    </source>
</evidence>
<dbReference type="Proteomes" id="UP000660611">
    <property type="component" value="Unassembled WGS sequence"/>
</dbReference>
<dbReference type="Gene3D" id="3.30.428.10">
    <property type="entry name" value="HIT-like"/>
    <property type="match status" value="1"/>
</dbReference>
<name>A0A919UC54_9ACTN</name>
<accession>A0A919UC54</accession>
<protein>
    <recommendedName>
        <fullName evidence="3">Diadenosine tetraphosphate hydrolase</fullName>
    </recommendedName>
</protein>
<organism evidence="1 2">
    <name type="scientific">Dactylosporangium siamense</name>
    <dbReference type="NCBI Taxonomy" id="685454"/>
    <lineage>
        <taxon>Bacteria</taxon>
        <taxon>Bacillati</taxon>
        <taxon>Actinomycetota</taxon>
        <taxon>Actinomycetes</taxon>
        <taxon>Micromonosporales</taxon>
        <taxon>Micromonosporaceae</taxon>
        <taxon>Dactylosporangium</taxon>
    </lineage>
</organism>
<sequence>MTAMDDWRKDRIRSALRGRNPTVLARLSSGFAVIGDTQFLPGYCLLLSDDPSADRLADLPRARRLAFLADLDLIGEAVQIVCKRHDPQFRRVNYSVFGNLDPILHGHVHPRYDWEPPELLRGPVSHYPATARMVPLGPGHDQLRADLATEIVRLSADYDELARVPEDFPGL</sequence>
<comment type="caution">
    <text evidence="1">The sequence shown here is derived from an EMBL/GenBank/DDBJ whole genome shotgun (WGS) entry which is preliminary data.</text>
</comment>
<dbReference type="InterPro" id="IPR036265">
    <property type="entry name" value="HIT-like_sf"/>
</dbReference>
<gene>
    <name evidence="1" type="ORF">Dsi01nite_033690</name>
</gene>
<evidence type="ECO:0000313" key="1">
    <source>
        <dbReference type="EMBL" id="GIG45328.1"/>
    </source>
</evidence>
<dbReference type="SUPFAM" id="SSF54197">
    <property type="entry name" value="HIT-like"/>
    <property type="match status" value="1"/>
</dbReference>
<proteinExistence type="predicted"/>
<dbReference type="EMBL" id="BONQ01000050">
    <property type="protein sequence ID" value="GIG45328.1"/>
    <property type="molecule type" value="Genomic_DNA"/>
</dbReference>
<evidence type="ECO:0008006" key="3">
    <source>
        <dbReference type="Google" id="ProtNLM"/>
    </source>
</evidence>
<reference evidence="1" key="1">
    <citation type="submission" date="2021-01" db="EMBL/GenBank/DDBJ databases">
        <title>Whole genome shotgun sequence of Dactylosporangium siamense NBRC 106093.</title>
        <authorList>
            <person name="Komaki H."/>
            <person name="Tamura T."/>
        </authorList>
    </citation>
    <scope>NUCLEOTIDE SEQUENCE</scope>
    <source>
        <strain evidence="1">NBRC 106093</strain>
    </source>
</reference>